<accession>A0ABS1BCZ4</accession>
<reference evidence="1 2" key="1">
    <citation type="submission" date="2020-12" db="EMBL/GenBank/DDBJ databases">
        <title>Brachybacterium sp. MASK1Z-5, whole genome shotgun sequence.</title>
        <authorList>
            <person name="Tuo L."/>
        </authorList>
    </citation>
    <scope>NUCLEOTIDE SEQUENCE [LARGE SCALE GENOMIC DNA]</scope>
    <source>
        <strain evidence="1 2">MASK1Z-5</strain>
    </source>
</reference>
<sequence length="271" mass="28895">MSTASTCARPTIMLTPWCRRLMLSDEDVPRAAADGSTAPTPILDHRSAAVTTLVDRARVAATSPGPRTVLQVAHRIIATEISPVYALDETVPASRIIARGTGSCSQRLAVLESVARAIGVRTRVRALLIDASFWYDRFGPARWVLPDAMLLVWPELELASQRCAGTTAGNGADAGGSGAGWTSAAELFGPIGCRGGAAFTNTGSETLFEAAGRCAIDWDGRTDDPDFDLSGFVRHDYGRFTDRDEAFALLGQTLCAPSRRIADPVMRRVSA</sequence>
<gene>
    <name evidence="1" type="ORF">I8D64_14075</name>
</gene>
<dbReference type="RefSeq" id="WP_200503427.1">
    <property type="nucleotide sequence ID" value="NZ_JAEDAJ010000010.1"/>
</dbReference>
<evidence type="ECO:0000313" key="1">
    <source>
        <dbReference type="EMBL" id="MBK0332524.1"/>
    </source>
</evidence>
<name>A0ABS1BCZ4_9MICO</name>
<evidence type="ECO:0008006" key="3">
    <source>
        <dbReference type="Google" id="ProtNLM"/>
    </source>
</evidence>
<keyword evidence="2" id="KW-1185">Reference proteome</keyword>
<proteinExistence type="predicted"/>
<dbReference type="EMBL" id="JAEDAJ010000010">
    <property type="protein sequence ID" value="MBK0332524.1"/>
    <property type="molecule type" value="Genomic_DNA"/>
</dbReference>
<comment type="caution">
    <text evidence="1">The sequence shown here is derived from an EMBL/GenBank/DDBJ whole genome shotgun (WGS) entry which is preliminary data.</text>
</comment>
<organism evidence="1 2">
    <name type="scientific">Brachybacterium halotolerans</name>
    <dbReference type="NCBI Taxonomy" id="2795215"/>
    <lineage>
        <taxon>Bacteria</taxon>
        <taxon>Bacillati</taxon>
        <taxon>Actinomycetota</taxon>
        <taxon>Actinomycetes</taxon>
        <taxon>Micrococcales</taxon>
        <taxon>Dermabacteraceae</taxon>
        <taxon>Brachybacterium</taxon>
    </lineage>
</organism>
<evidence type="ECO:0000313" key="2">
    <source>
        <dbReference type="Proteomes" id="UP000612352"/>
    </source>
</evidence>
<dbReference type="Proteomes" id="UP000612352">
    <property type="component" value="Unassembled WGS sequence"/>
</dbReference>
<protein>
    <recommendedName>
        <fullName evidence="3">Transglutaminase-like domain-containing protein</fullName>
    </recommendedName>
</protein>